<evidence type="ECO:0000259" key="3">
    <source>
        <dbReference type="SMART" id="SM00278"/>
    </source>
</evidence>
<dbReference type="InterPro" id="IPR004509">
    <property type="entry name" value="Competence_ComEA_HhH"/>
</dbReference>
<feature type="domain" description="Helix-hairpin-helix DNA-binding motif class 1" evidence="3">
    <location>
        <begin position="220"/>
        <end position="239"/>
    </location>
</feature>
<reference evidence="4" key="2">
    <citation type="journal article" date="2021" name="PeerJ">
        <title>Extensive microbial diversity within the chicken gut microbiome revealed by metagenomics and culture.</title>
        <authorList>
            <person name="Gilroy R."/>
            <person name="Ravi A."/>
            <person name="Getino M."/>
            <person name="Pursley I."/>
            <person name="Horton D.L."/>
            <person name="Alikhan N.F."/>
            <person name="Baker D."/>
            <person name="Gharbi K."/>
            <person name="Hall N."/>
            <person name="Watson M."/>
            <person name="Adriaenssens E.M."/>
            <person name="Foster-Nyarko E."/>
            <person name="Jarju S."/>
            <person name="Secka A."/>
            <person name="Antonio M."/>
            <person name="Oren A."/>
            <person name="Chaudhuri R.R."/>
            <person name="La Ragione R."/>
            <person name="Hildebrand F."/>
            <person name="Pallen M.J."/>
        </authorList>
    </citation>
    <scope>NUCLEOTIDE SEQUENCE</scope>
    <source>
        <strain evidence="4">ChiBcec2-4451</strain>
    </source>
</reference>
<dbReference type="Pfam" id="PF12836">
    <property type="entry name" value="HHH_3"/>
    <property type="match status" value="1"/>
</dbReference>
<dbReference type="InterPro" id="IPR051675">
    <property type="entry name" value="Endo/Exo/Phosphatase_dom_1"/>
</dbReference>
<dbReference type="EMBL" id="DVON01000034">
    <property type="protein sequence ID" value="HIV11847.1"/>
    <property type="molecule type" value="Genomic_DNA"/>
</dbReference>
<dbReference type="AlphaFoldDB" id="A0A9D1T523"/>
<proteinExistence type="predicted"/>
<dbReference type="GO" id="GO:0006281">
    <property type="term" value="P:DNA repair"/>
    <property type="evidence" value="ECO:0007669"/>
    <property type="project" value="InterPro"/>
</dbReference>
<protein>
    <submittedName>
        <fullName evidence="4">Helix-hairpin-helix domain-containing protein</fullName>
    </submittedName>
</protein>
<feature type="chain" id="PRO_5038931334" evidence="2">
    <location>
        <begin position="23"/>
        <end position="243"/>
    </location>
</feature>
<sequence>MSMRKFYRNTAACLLAALFLAAAGCSSTTSVFPSAEGSEEELAESGAGREDASGDAGQPGDSGDETEESTAGDAGQPGDSGDGTVTENTVIYVDVTGAVKAPGVYTLPAGSRVFEAIALAGGAREDASLENLNQAGILQDGQQIRVYTEEEAAQMAQQGSLPSLPGAEAAAGQKEGQEASKVNINTAGKDELMTLTGIGETRAEAILAYRQETGGFQAPEDLMQVEGIKEKTFEKLKDQITVN</sequence>
<dbReference type="Gene3D" id="3.10.560.10">
    <property type="entry name" value="Outer membrane lipoprotein wza domain like"/>
    <property type="match status" value="1"/>
</dbReference>
<comment type="caution">
    <text evidence="4">The sequence shown here is derived from an EMBL/GenBank/DDBJ whole genome shotgun (WGS) entry which is preliminary data.</text>
</comment>
<dbReference type="PROSITE" id="PS51257">
    <property type="entry name" value="PROKAR_LIPOPROTEIN"/>
    <property type="match status" value="1"/>
</dbReference>
<dbReference type="PANTHER" id="PTHR21180">
    <property type="entry name" value="ENDONUCLEASE/EXONUCLEASE/PHOSPHATASE FAMILY DOMAIN-CONTAINING PROTEIN 1"/>
    <property type="match status" value="1"/>
</dbReference>
<feature type="signal peptide" evidence="2">
    <location>
        <begin position="1"/>
        <end position="22"/>
    </location>
</feature>
<accession>A0A9D1T523</accession>
<keyword evidence="2" id="KW-0732">Signal</keyword>
<dbReference type="NCBIfam" id="TIGR00426">
    <property type="entry name" value="competence protein ComEA helix-hairpin-helix repeat region"/>
    <property type="match status" value="1"/>
</dbReference>
<dbReference type="InterPro" id="IPR019554">
    <property type="entry name" value="Soluble_ligand-bd"/>
</dbReference>
<dbReference type="Pfam" id="PF10531">
    <property type="entry name" value="SLBB"/>
    <property type="match status" value="1"/>
</dbReference>
<evidence type="ECO:0000256" key="1">
    <source>
        <dbReference type="SAM" id="MobiDB-lite"/>
    </source>
</evidence>
<dbReference type="SMART" id="SM00278">
    <property type="entry name" value="HhH1"/>
    <property type="match status" value="2"/>
</dbReference>
<dbReference type="GO" id="GO:0015627">
    <property type="term" value="C:type II protein secretion system complex"/>
    <property type="evidence" value="ECO:0007669"/>
    <property type="project" value="TreeGrafter"/>
</dbReference>
<name>A0A9D1T523_9FIRM</name>
<dbReference type="GO" id="GO:0003677">
    <property type="term" value="F:DNA binding"/>
    <property type="evidence" value="ECO:0007669"/>
    <property type="project" value="InterPro"/>
</dbReference>
<dbReference type="InterPro" id="IPR010994">
    <property type="entry name" value="RuvA_2-like"/>
</dbReference>
<dbReference type="Gene3D" id="1.10.150.320">
    <property type="entry name" value="Photosystem II 12 kDa extrinsic protein"/>
    <property type="match status" value="1"/>
</dbReference>
<dbReference type="GO" id="GO:0015628">
    <property type="term" value="P:protein secretion by the type II secretion system"/>
    <property type="evidence" value="ECO:0007669"/>
    <property type="project" value="TreeGrafter"/>
</dbReference>
<dbReference type="Proteomes" id="UP000886723">
    <property type="component" value="Unassembled WGS sequence"/>
</dbReference>
<gene>
    <name evidence="4" type="ORF">IAA63_01735</name>
</gene>
<reference evidence="4" key="1">
    <citation type="submission" date="2020-10" db="EMBL/GenBank/DDBJ databases">
        <authorList>
            <person name="Gilroy R."/>
        </authorList>
    </citation>
    <scope>NUCLEOTIDE SEQUENCE</scope>
    <source>
        <strain evidence="4">ChiBcec2-4451</strain>
    </source>
</reference>
<evidence type="ECO:0000313" key="5">
    <source>
        <dbReference type="Proteomes" id="UP000886723"/>
    </source>
</evidence>
<evidence type="ECO:0000256" key="2">
    <source>
        <dbReference type="SAM" id="SignalP"/>
    </source>
</evidence>
<dbReference type="SUPFAM" id="SSF47781">
    <property type="entry name" value="RuvA domain 2-like"/>
    <property type="match status" value="1"/>
</dbReference>
<feature type="region of interest" description="Disordered" evidence="1">
    <location>
        <begin position="157"/>
        <end position="181"/>
    </location>
</feature>
<organism evidence="4 5">
    <name type="scientific">Candidatus Pullilachnospira stercoravium</name>
    <dbReference type="NCBI Taxonomy" id="2840913"/>
    <lineage>
        <taxon>Bacteria</taxon>
        <taxon>Bacillati</taxon>
        <taxon>Bacillota</taxon>
        <taxon>Clostridia</taxon>
        <taxon>Lachnospirales</taxon>
        <taxon>Lachnospiraceae</taxon>
        <taxon>Lachnospiraceae incertae sedis</taxon>
        <taxon>Candidatus Pullilachnospira</taxon>
    </lineage>
</organism>
<dbReference type="PANTHER" id="PTHR21180:SF32">
    <property type="entry name" value="ENDONUCLEASE_EXONUCLEASE_PHOSPHATASE FAMILY DOMAIN-CONTAINING PROTEIN 1"/>
    <property type="match status" value="1"/>
</dbReference>
<feature type="region of interest" description="Disordered" evidence="1">
    <location>
        <begin position="30"/>
        <end position="85"/>
    </location>
</feature>
<evidence type="ECO:0000313" key="4">
    <source>
        <dbReference type="EMBL" id="HIV11847.1"/>
    </source>
</evidence>
<feature type="domain" description="Helix-hairpin-helix DNA-binding motif class 1" evidence="3">
    <location>
        <begin position="190"/>
        <end position="209"/>
    </location>
</feature>
<dbReference type="InterPro" id="IPR003583">
    <property type="entry name" value="Hlx-hairpin-Hlx_DNA-bd_motif"/>
</dbReference>